<accession>A0ABP8W4N1</accession>
<evidence type="ECO:0008006" key="4">
    <source>
        <dbReference type="Google" id="ProtNLM"/>
    </source>
</evidence>
<feature type="compositionally biased region" description="Basic and acidic residues" evidence="1">
    <location>
        <begin position="139"/>
        <end position="148"/>
    </location>
</feature>
<evidence type="ECO:0000256" key="1">
    <source>
        <dbReference type="SAM" id="MobiDB-lite"/>
    </source>
</evidence>
<gene>
    <name evidence="2" type="ORF">GCM10023226_16860</name>
</gene>
<protein>
    <recommendedName>
        <fullName evidence="4">Endonuclease/exonuclease/phosphatase domain-containing protein</fullName>
    </recommendedName>
</protein>
<keyword evidence="3" id="KW-1185">Reference proteome</keyword>
<name>A0ABP8W4N1_9ACTN</name>
<dbReference type="SUPFAM" id="SSF56219">
    <property type="entry name" value="DNase I-like"/>
    <property type="match status" value="1"/>
</dbReference>
<dbReference type="EMBL" id="BAABIM010000002">
    <property type="protein sequence ID" value="GAA4680309.1"/>
    <property type="molecule type" value="Genomic_DNA"/>
</dbReference>
<feature type="compositionally biased region" description="Low complexity" evidence="1">
    <location>
        <begin position="129"/>
        <end position="138"/>
    </location>
</feature>
<sequence>MSAPTFTIATVNAKRHWRDPAGRMVQILDHLLAVGVQVFTVNEANRAQVRALRKDPRVSIARATPNNRFPRRNDYVCNVVVWVKADFRRAGVPRQMVTTWRYPLHAPMVRLAHRESGTIYKHLGPHNPTRTAAAVSARRTAERRTMEHRQRRWLRRQNVPAAVAGDLNNGDPWPKARRKGLVTRAARNGPDTIHVNPEHLTRVGGGVIRLKALRLSDHNAVFARVRVVA</sequence>
<dbReference type="InterPro" id="IPR036691">
    <property type="entry name" value="Endo/exonu/phosph_ase_sf"/>
</dbReference>
<reference evidence="3" key="1">
    <citation type="journal article" date="2019" name="Int. J. Syst. Evol. Microbiol.">
        <title>The Global Catalogue of Microorganisms (GCM) 10K type strain sequencing project: providing services to taxonomists for standard genome sequencing and annotation.</title>
        <authorList>
            <consortium name="The Broad Institute Genomics Platform"/>
            <consortium name="The Broad Institute Genome Sequencing Center for Infectious Disease"/>
            <person name="Wu L."/>
            <person name="Ma J."/>
        </authorList>
    </citation>
    <scope>NUCLEOTIDE SEQUENCE [LARGE SCALE GENOMIC DNA]</scope>
    <source>
        <strain evidence="3">JCM 18127</strain>
    </source>
</reference>
<evidence type="ECO:0000313" key="3">
    <source>
        <dbReference type="Proteomes" id="UP001500621"/>
    </source>
</evidence>
<comment type="caution">
    <text evidence="2">The sequence shown here is derived from an EMBL/GenBank/DDBJ whole genome shotgun (WGS) entry which is preliminary data.</text>
</comment>
<organism evidence="2 3">
    <name type="scientific">Nocardioides nanhaiensis</name>
    <dbReference type="NCBI Taxonomy" id="1476871"/>
    <lineage>
        <taxon>Bacteria</taxon>
        <taxon>Bacillati</taxon>
        <taxon>Actinomycetota</taxon>
        <taxon>Actinomycetes</taxon>
        <taxon>Propionibacteriales</taxon>
        <taxon>Nocardioidaceae</taxon>
        <taxon>Nocardioides</taxon>
    </lineage>
</organism>
<dbReference type="Proteomes" id="UP001500621">
    <property type="component" value="Unassembled WGS sequence"/>
</dbReference>
<dbReference type="RefSeq" id="WP_345264692.1">
    <property type="nucleotide sequence ID" value="NZ_BAABIM010000002.1"/>
</dbReference>
<evidence type="ECO:0000313" key="2">
    <source>
        <dbReference type="EMBL" id="GAA4680309.1"/>
    </source>
</evidence>
<dbReference type="Gene3D" id="3.60.10.10">
    <property type="entry name" value="Endonuclease/exonuclease/phosphatase"/>
    <property type="match status" value="1"/>
</dbReference>
<proteinExistence type="predicted"/>
<feature type="region of interest" description="Disordered" evidence="1">
    <location>
        <begin position="120"/>
        <end position="148"/>
    </location>
</feature>